<keyword evidence="5" id="KW-0808">Transferase</keyword>
<sequence>MAKRTKKVGITGKYGTRYGASLRKMVKKMEITQHAKYSCSFCGKEAMKRSCVGIWSCKRCKRVVAGGAWVYSTTAAASVRSAVRRLREVKEHENLNLKMILEDMECFLPNDWEPMNLRKEKFRIVCLHPKSKEYDMVHTYFIENTSERFYRAIQGIYKIQNPFLYTKFMLKAHEYEQRGSYAAERLFHDTAQENNESIASYNFDWRYGERMKFGPGVYFSKDAHLANKHSSKNNGKFRSVFIAKVLIQNVQDVDGDIFLPDLGYDTVLCHHRETYVKYFDGDYYPEYMIDYVCR</sequence>
<dbReference type="PANTHER" id="PTHR48129:SF1">
    <property type="entry name" value="LARGE RIBOSOMAL SUBUNIT PROTEIN EL43"/>
    <property type="match status" value="1"/>
</dbReference>
<evidence type="ECO:0000313" key="8">
    <source>
        <dbReference type="Proteomes" id="UP001153709"/>
    </source>
</evidence>
<keyword evidence="5" id="KW-0520">NAD</keyword>
<keyword evidence="2" id="KW-0862">Zinc</keyword>
<keyword evidence="3" id="KW-0689">Ribosomal protein</keyword>
<evidence type="ECO:0000256" key="2">
    <source>
        <dbReference type="ARBA" id="ARBA00022833"/>
    </source>
</evidence>
<dbReference type="Gene3D" id="3.90.228.10">
    <property type="match status" value="1"/>
</dbReference>
<dbReference type="InterPro" id="IPR012317">
    <property type="entry name" value="Poly(ADP-ribose)pol_cat_dom"/>
</dbReference>
<evidence type="ECO:0000256" key="1">
    <source>
        <dbReference type="ARBA" id="ARBA00008672"/>
    </source>
</evidence>
<keyword evidence="5" id="KW-0328">Glycosyltransferase</keyword>
<dbReference type="Proteomes" id="UP001153709">
    <property type="component" value="Chromosome 6"/>
</dbReference>
<dbReference type="GO" id="GO:0003735">
    <property type="term" value="F:structural constituent of ribosome"/>
    <property type="evidence" value="ECO:0007669"/>
    <property type="project" value="InterPro"/>
</dbReference>
<evidence type="ECO:0000313" key="7">
    <source>
        <dbReference type="EMBL" id="CAG9835706.1"/>
    </source>
</evidence>
<reference evidence="7" key="1">
    <citation type="submission" date="2022-01" db="EMBL/GenBank/DDBJ databases">
        <authorList>
            <person name="King R."/>
        </authorList>
    </citation>
    <scope>NUCLEOTIDE SEQUENCE</scope>
</reference>
<dbReference type="GO" id="GO:0006412">
    <property type="term" value="P:translation"/>
    <property type="evidence" value="ECO:0007669"/>
    <property type="project" value="InterPro"/>
</dbReference>
<dbReference type="SUPFAM" id="SSF56399">
    <property type="entry name" value="ADP-ribosylation"/>
    <property type="match status" value="1"/>
</dbReference>
<dbReference type="InterPro" id="IPR050522">
    <property type="entry name" value="Ribosomal_protein_eL43"/>
</dbReference>
<dbReference type="InterPro" id="IPR011332">
    <property type="entry name" value="Ribosomal_zn-bd"/>
</dbReference>
<dbReference type="InterPro" id="IPR002674">
    <property type="entry name" value="Ribosomal_eL43"/>
</dbReference>
<dbReference type="HAMAP" id="MF_00327">
    <property type="entry name" value="Ribosomal_eL43"/>
    <property type="match status" value="1"/>
</dbReference>
<dbReference type="Pfam" id="PF00644">
    <property type="entry name" value="PARP"/>
    <property type="match status" value="1"/>
</dbReference>
<dbReference type="EMBL" id="OU898281">
    <property type="protein sequence ID" value="CAG9835706.1"/>
    <property type="molecule type" value="Genomic_DNA"/>
</dbReference>
<evidence type="ECO:0000259" key="6">
    <source>
        <dbReference type="PROSITE" id="PS51059"/>
    </source>
</evidence>
<feature type="domain" description="PARP catalytic" evidence="6">
    <location>
        <begin position="108"/>
        <end position="294"/>
    </location>
</feature>
<protein>
    <recommendedName>
        <fullName evidence="5">Poly [ADP-ribose] polymerase</fullName>
        <shortName evidence="5">PARP</shortName>
        <ecNumber evidence="5">2.4.2.-</ecNumber>
    </recommendedName>
</protein>
<dbReference type="SUPFAM" id="SSF57829">
    <property type="entry name" value="Zn-binding ribosomal proteins"/>
    <property type="match status" value="1"/>
</dbReference>
<evidence type="ECO:0000256" key="5">
    <source>
        <dbReference type="RuleBase" id="RU362114"/>
    </source>
</evidence>
<dbReference type="NCBIfam" id="TIGR00280">
    <property type="entry name" value="eL43_euk_arch"/>
    <property type="match status" value="1"/>
</dbReference>
<dbReference type="PROSITE" id="PS51059">
    <property type="entry name" value="PARP_CATALYTIC"/>
    <property type="match status" value="1"/>
</dbReference>
<dbReference type="PANTHER" id="PTHR48129">
    <property type="entry name" value="60S RIBOSOMAL PROTEIN L37A"/>
    <property type="match status" value="1"/>
</dbReference>
<keyword evidence="4" id="KW-0687">Ribonucleoprotein</keyword>
<keyword evidence="8" id="KW-1185">Reference proteome</keyword>
<organism evidence="7 8">
    <name type="scientific">Diabrotica balteata</name>
    <name type="common">Banded cucumber beetle</name>
    <dbReference type="NCBI Taxonomy" id="107213"/>
    <lineage>
        <taxon>Eukaryota</taxon>
        <taxon>Metazoa</taxon>
        <taxon>Ecdysozoa</taxon>
        <taxon>Arthropoda</taxon>
        <taxon>Hexapoda</taxon>
        <taxon>Insecta</taxon>
        <taxon>Pterygota</taxon>
        <taxon>Neoptera</taxon>
        <taxon>Endopterygota</taxon>
        <taxon>Coleoptera</taxon>
        <taxon>Polyphaga</taxon>
        <taxon>Cucujiformia</taxon>
        <taxon>Chrysomeloidea</taxon>
        <taxon>Chrysomelidae</taxon>
        <taxon>Galerucinae</taxon>
        <taxon>Diabroticina</taxon>
        <taxon>Diabroticites</taxon>
        <taxon>Diabrotica</taxon>
    </lineage>
</organism>
<evidence type="ECO:0000256" key="4">
    <source>
        <dbReference type="ARBA" id="ARBA00023274"/>
    </source>
</evidence>
<dbReference type="OrthoDB" id="6133115at2759"/>
<gene>
    <name evidence="7" type="ORF">DIABBA_LOCUS8874</name>
</gene>
<dbReference type="GO" id="GO:0022625">
    <property type="term" value="C:cytosolic large ribosomal subunit"/>
    <property type="evidence" value="ECO:0007669"/>
    <property type="project" value="UniProtKB-ARBA"/>
</dbReference>
<dbReference type="Pfam" id="PF01780">
    <property type="entry name" value="Ribosomal_L37ae"/>
    <property type="match status" value="1"/>
</dbReference>
<dbReference type="FunFam" id="2.20.25.30:FF:000002">
    <property type="entry name" value="60S ribosomal protein L37a"/>
    <property type="match status" value="1"/>
</dbReference>
<name>A0A9N9T573_DIABA</name>
<dbReference type="InterPro" id="IPR011331">
    <property type="entry name" value="Ribosomal_eL37/eL43"/>
</dbReference>
<accession>A0A9N9T573</accession>
<dbReference type="Gene3D" id="2.20.25.30">
    <property type="match status" value="1"/>
</dbReference>
<proteinExistence type="inferred from homology"/>
<dbReference type="GO" id="GO:0003950">
    <property type="term" value="F:NAD+ poly-ADP-ribosyltransferase activity"/>
    <property type="evidence" value="ECO:0007669"/>
    <property type="project" value="UniProtKB-UniRule"/>
</dbReference>
<comment type="similarity">
    <text evidence="1">Belongs to the eukaryotic ribosomal protein eL43 family.</text>
</comment>
<dbReference type="AlphaFoldDB" id="A0A9N9T573"/>
<evidence type="ECO:0000256" key="3">
    <source>
        <dbReference type="ARBA" id="ARBA00022980"/>
    </source>
</evidence>
<dbReference type="EC" id="2.4.2.-" evidence="5"/>